<gene>
    <name evidence="3" type="ORF">GCM10007977_068440</name>
</gene>
<evidence type="ECO:0000259" key="2">
    <source>
        <dbReference type="Pfam" id="PF11350"/>
    </source>
</evidence>
<dbReference type="EMBL" id="BMPI01000039">
    <property type="protein sequence ID" value="GGM57046.1"/>
    <property type="molecule type" value="Genomic_DNA"/>
</dbReference>
<dbReference type="SUPFAM" id="SSF55486">
    <property type="entry name" value="Metalloproteases ('zincins'), catalytic domain"/>
    <property type="match status" value="1"/>
</dbReference>
<proteinExistence type="predicted"/>
<accession>A0A917U729</accession>
<dbReference type="InterPro" id="IPR022603">
    <property type="entry name" value="DUF3152"/>
</dbReference>
<reference evidence="3" key="1">
    <citation type="journal article" date="2014" name="Int. J. Syst. Evol. Microbiol.">
        <title>Complete genome sequence of Corynebacterium casei LMG S-19264T (=DSM 44701T), isolated from a smear-ripened cheese.</title>
        <authorList>
            <consortium name="US DOE Joint Genome Institute (JGI-PGF)"/>
            <person name="Walter F."/>
            <person name="Albersmeier A."/>
            <person name="Kalinowski J."/>
            <person name="Ruckert C."/>
        </authorList>
    </citation>
    <scope>NUCLEOTIDE SEQUENCE</scope>
    <source>
        <strain evidence="3">JCM 19831</strain>
    </source>
</reference>
<dbReference type="Proteomes" id="UP000642070">
    <property type="component" value="Unassembled WGS sequence"/>
</dbReference>
<feature type="region of interest" description="Disordered" evidence="1">
    <location>
        <begin position="1"/>
        <end position="56"/>
    </location>
</feature>
<reference evidence="3" key="2">
    <citation type="submission" date="2020-09" db="EMBL/GenBank/DDBJ databases">
        <authorList>
            <person name="Sun Q."/>
            <person name="Ohkuma M."/>
        </authorList>
    </citation>
    <scope>NUCLEOTIDE SEQUENCE</scope>
    <source>
        <strain evidence="3">JCM 19831</strain>
    </source>
</reference>
<comment type="caution">
    <text evidence="3">The sequence shown here is derived from an EMBL/GenBank/DDBJ whole genome shotgun (WGS) entry which is preliminary data.</text>
</comment>
<protein>
    <recommendedName>
        <fullName evidence="2">DUF3152 domain-containing protein</fullName>
    </recommendedName>
</protein>
<feature type="domain" description="DUF3152" evidence="2">
    <location>
        <begin position="42"/>
        <end position="228"/>
    </location>
</feature>
<keyword evidence="4" id="KW-1185">Reference proteome</keyword>
<sequence>MPIIAQPAPGDAPTSSPPSPKPPVKSGGFEGGGKPAAPGSDGVPASGNGTFAVASGGTDVVGSGSKLIRYRVEVENGIPWGTNPVWSASKTAAEVDRVIAAPRGWTFSAQHPVTYGPNKISGASWRFQRVSGDGFDVRLRLATPKTVDKLCRAVGIDTEGVYSCRYGDTILLNLRRWLKGIPGQPASTDFHANTVNHEMGHFLGFDHMKCPGRGPAPIMQTQTIELNGCTLNNWPFTADGTFVQGPFASS</sequence>
<name>A0A917U729_9ACTN</name>
<evidence type="ECO:0000313" key="3">
    <source>
        <dbReference type="EMBL" id="GGM57046.1"/>
    </source>
</evidence>
<organism evidence="3 4">
    <name type="scientific">Dactylosporangium sucinum</name>
    <dbReference type="NCBI Taxonomy" id="1424081"/>
    <lineage>
        <taxon>Bacteria</taxon>
        <taxon>Bacillati</taxon>
        <taxon>Actinomycetota</taxon>
        <taxon>Actinomycetes</taxon>
        <taxon>Micromonosporales</taxon>
        <taxon>Micromonosporaceae</taxon>
        <taxon>Dactylosporangium</taxon>
    </lineage>
</organism>
<dbReference type="Pfam" id="PF11350">
    <property type="entry name" value="DUF3152"/>
    <property type="match status" value="1"/>
</dbReference>
<evidence type="ECO:0000313" key="4">
    <source>
        <dbReference type="Proteomes" id="UP000642070"/>
    </source>
</evidence>
<dbReference type="AlphaFoldDB" id="A0A917U729"/>
<evidence type="ECO:0000256" key="1">
    <source>
        <dbReference type="SAM" id="MobiDB-lite"/>
    </source>
</evidence>